<reference evidence="1" key="1">
    <citation type="submission" date="2018-02" db="EMBL/GenBank/DDBJ databases">
        <title>Rhizophora mucronata_Transcriptome.</title>
        <authorList>
            <person name="Meera S.P."/>
            <person name="Sreeshan A."/>
            <person name="Augustine A."/>
        </authorList>
    </citation>
    <scope>NUCLEOTIDE SEQUENCE</scope>
    <source>
        <tissue evidence="1">Leaf</tissue>
    </source>
</reference>
<accession>A0A2P2Q2F7</accession>
<evidence type="ECO:0000313" key="1">
    <source>
        <dbReference type="EMBL" id="MBX61196.1"/>
    </source>
</evidence>
<sequence>MVGQMGPKLLYQDAMLVPCSLH</sequence>
<organism evidence="1">
    <name type="scientific">Rhizophora mucronata</name>
    <name type="common">Asiatic mangrove</name>
    <dbReference type="NCBI Taxonomy" id="61149"/>
    <lineage>
        <taxon>Eukaryota</taxon>
        <taxon>Viridiplantae</taxon>
        <taxon>Streptophyta</taxon>
        <taxon>Embryophyta</taxon>
        <taxon>Tracheophyta</taxon>
        <taxon>Spermatophyta</taxon>
        <taxon>Magnoliopsida</taxon>
        <taxon>eudicotyledons</taxon>
        <taxon>Gunneridae</taxon>
        <taxon>Pentapetalae</taxon>
        <taxon>rosids</taxon>
        <taxon>fabids</taxon>
        <taxon>Malpighiales</taxon>
        <taxon>Rhizophoraceae</taxon>
        <taxon>Rhizophora</taxon>
    </lineage>
</organism>
<dbReference type="EMBL" id="GGEC01080712">
    <property type="protein sequence ID" value="MBX61196.1"/>
    <property type="molecule type" value="Transcribed_RNA"/>
</dbReference>
<dbReference type="AlphaFoldDB" id="A0A2P2Q2F7"/>
<name>A0A2P2Q2F7_RHIMU</name>
<protein>
    <submittedName>
        <fullName evidence="1">Uncharacterized protein</fullName>
    </submittedName>
</protein>
<proteinExistence type="predicted"/>